<sequence length="87" mass="9474">MAFRTAISRRVLMSSSAVGARSKTSWWRNVEPAAKDPILGVTEAFLADPSPDKVNVGVGAYRDDNGKPVVLECVREAERRIAGNLNM</sequence>
<reference evidence="6 7" key="1">
    <citation type="submission" date="2024-02" db="EMBL/GenBank/DDBJ databases">
        <authorList>
            <person name="Vignale AGUSTIN F."/>
            <person name="Sosa J E."/>
            <person name="Modenutti C."/>
        </authorList>
    </citation>
    <scope>NUCLEOTIDE SEQUENCE [LARGE SCALE GENOMIC DNA]</scope>
</reference>
<dbReference type="GO" id="GO:0008483">
    <property type="term" value="F:transaminase activity"/>
    <property type="evidence" value="ECO:0007669"/>
    <property type="project" value="UniProtKB-KW"/>
</dbReference>
<comment type="cofactor">
    <cofactor evidence="1">
        <name>pyridoxal 5'-phosphate</name>
        <dbReference type="ChEBI" id="CHEBI:597326"/>
    </cofactor>
</comment>
<dbReference type="PANTHER" id="PTHR11879">
    <property type="entry name" value="ASPARTATE AMINOTRANSFERASE"/>
    <property type="match status" value="1"/>
</dbReference>
<evidence type="ECO:0000256" key="1">
    <source>
        <dbReference type="ARBA" id="ARBA00001933"/>
    </source>
</evidence>
<accession>A0ABC8RQ27</accession>
<keyword evidence="3" id="KW-0032">Aminotransferase</keyword>
<dbReference type="InterPro" id="IPR000796">
    <property type="entry name" value="Asp_trans"/>
</dbReference>
<name>A0ABC8RQ27_9AQUA</name>
<dbReference type="AlphaFoldDB" id="A0ABC8RQ27"/>
<evidence type="ECO:0008006" key="8">
    <source>
        <dbReference type="Google" id="ProtNLM"/>
    </source>
</evidence>
<dbReference type="InterPro" id="IPR015424">
    <property type="entry name" value="PyrdxlP-dep_Trfase"/>
</dbReference>
<evidence type="ECO:0000256" key="3">
    <source>
        <dbReference type="ARBA" id="ARBA00022576"/>
    </source>
</evidence>
<dbReference type="InterPro" id="IPR015422">
    <property type="entry name" value="PyrdxlP-dep_Trfase_small"/>
</dbReference>
<comment type="caution">
    <text evidence="6">The sequence shown here is derived from an EMBL/GenBank/DDBJ whole genome shotgun (WGS) entry which is preliminary data.</text>
</comment>
<dbReference type="EMBL" id="CAUOFW020001637">
    <property type="protein sequence ID" value="CAK9147080.1"/>
    <property type="molecule type" value="Genomic_DNA"/>
</dbReference>
<evidence type="ECO:0000256" key="5">
    <source>
        <dbReference type="ARBA" id="ARBA00022898"/>
    </source>
</evidence>
<evidence type="ECO:0000256" key="4">
    <source>
        <dbReference type="ARBA" id="ARBA00022679"/>
    </source>
</evidence>
<keyword evidence="5" id="KW-0663">Pyridoxal phosphate</keyword>
<protein>
    <recommendedName>
        <fullName evidence="8">Aspartate transaminase</fullName>
    </recommendedName>
</protein>
<gene>
    <name evidence="6" type="ORF">ILEXP_LOCUS14953</name>
</gene>
<evidence type="ECO:0000313" key="6">
    <source>
        <dbReference type="EMBL" id="CAK9147080.1"/>
    </source>
</evidence>
<dbReference type="SUPFAM" id="SSF53383">
    <property type="entry name" value="PLP-dependent transferases"/>
    <property type="match status" value="1"/>
</dbReference>
<keyword evidence="4" id="KW-0808">Transferase</keyword>
<evidence type="ECO:0000256" key="2">
    <source>
        <dbReference type="ARBA" id="ARBA00011738"/>
    </source>
</evidence>
<evidence type="ECO:0000313" key="7">
    <source>
        <dbReference type="Proteomes" id="UP001642360"/>
    </source>
</evidence>
<dbReference type="Proteomes" id="UP001642360">
    <property type="component" value="Unassembled WGS sequence"/>
</dbReference>
<keyword evidence="7" id="KW-1185">Reference proteome</keyword>
<dbReference type="Gene3D" id="3.90.1150.10">
    <property type="entry name" value="Aspartate Aminotransferase, domain 1"/>
    <property type="match status" value="1"/>
</dbReference>
<organism evidence="6 7">
    <name type="scientific">Ilex paraguariensis</name>
    <name type="common">yerba mate</name>
    <dbReference type="NCBI Taxonomy" id="185542"/>
    <lineage>
        <taxon>Eukaryota</taxon>
        <taxon>Viridiplantae</taxon>
        <taxon>Streptophyta</taxon>
        <taxon>Embryophyta</taxon>
        <taxon>Tracheophyta</taxon>
        <taxon>Spermatophyta</taxon>
        <taxon>Magnoliopsida</taxon>
        <taxon>eudicotyledons</taxon>
        <taxon>Gunneridae</taxon>
        <taxon>Pentapetalae</taxon>
        <taxon>asterids</taxon>
        <taxon>campanulids</taxon>
        <taxon>Aquifoliales</taxon>
        <taxon>Aquifoliaceae</taxon>
        <taxon>Ilex</taxon>
    </lineage>
</organism>
<proteinExistence type="predicted"/>
<comment type="subunit">
    <text evidence="2">Homodimer.</text>
</comment>
<dbReference type="PANTHER" id="PTHR11879:SF54">
    <property type="entry name" value="ASPARTATE AMINOTRANSFERASE, MITOCHONDRIAL"/>
    <property type="match status" value="1"/>
</dbReference>